<keyword evidence="3 6" id="KW-0812">Transmembrane</keyword>
<dbReference type="InterPro" id="IPR007156">
    <property type="entry name" value="MamQ_LemA"/>
</dbReference>
<dbReference type="RefSeq" id="WP_170863429.1">
    <property type="nucleotide sequence ID" value="NZ_BOPD01000015.1"/>
</dbReference>
<keyword evidence="5 6" id="KW-0472">Membrane</keyword>
<dbReference type="Pfam" id="PF04011">
    <property type="entry name" value="LemA"/>
    <property type="match status" value="1"/>
</dbReference>
<evidence type="ECO:0000256" key="1">
    <source>
        <dbReference type="ARBA" id="ARBA00004167"/>
    </source>
</evidence>
<dbReference type="InterPro" id="IPR023353">
    <property type="entry name" value="LemA-like_dom_sf"/>
</dbReference>
<comment type="similarity">
    <text evidence="2">Belongs to the LemA family.</text>
</comment>
<reference evidence="7" key="1">
    <citation type="submission" date="2021-01" db="EMBL/GenBank/DDBJ databases">
        <title>Whole genome shotgun sequence of Verrucosispora sediminis NBRC 107745.</title>
        <authorList>
            <person name="Komaki H."/>
            <person name="Tamura T."/>
        </authorList>
    </citation>
    <scope>NUCLEOTIDE SEQUENCE</scope>
    <source>
        <strain evidence="7">NBRC 107745</strain>
    </source>
</reference>
<evidence type="ECO:0000256" key="6">
    <source>
        <dbReference type="SAM" id="Phobius"/>
    </source>
</evidence>
<dbReference type="Gene3D" id="1.20.1440.20">
    <property type="entry name" value="LemA-like domain"/>
    <property type="match status" value="1"/>
</dbReference>
<dbReference type="PANTHER" id="PTHR34478:SF1">
    <property type="entry name" value="PROTEIN LEMA"/>
    <property type="match status" value="1"/>
</dbReference>
<comment type="subcellular location">
    <subcellularLocation>
        <location evidence="1">Membrane</location>
        <topology evidence="1">Single-pass membrane protein</topology>
    </subcellularLocation>
</comment>
<dbReference type="GO" id="GO:0016020">
    <property type="term" value="C:membrane"/>
    <property type="evidence" value="ECO:0007669"/>
    <property type="project" value="UniProtKB-SubCell"/>
</dbReference>
<dbReference type="Proteomes" id="UP000607311">
    <property type="component" value="Unassembled WGS sequence"/>
</dbReference>
<organism evidence="7 8">
    <name type="scientific">Micromonospora sediminimaris</name>
    <dbReference type="NCBI Taxonomy" id="547162"/>
    <lineage>
        <taxon>Bacteria</taxon>
        <taxon>Bacillati</taxon>
        <taxon>Actinomycetota</taxon>
        <taxon>Actinomycetes</taxon>
        <taxon>Micromonosporales</taxon>
        <taxon>Micromonosporaceae</taxon>
        <taxon>Micromonospora</taxon>
    </lineage>
</organism>
<sequence length="211" mass="22797">MISGRTDPTEGAAVELIIGLVCLVLIVVAVLGFGVSIYNGLVRARNAYRNAFAQIDVQLVRRHDLIPNLVETAKGYLKHERETLEAVINARNAAVNAQATAAAAPGDPAAMQQLSGAENALTATLGRLFALSEAYPDLKANQNMMQLSEELTSTENRVAFARQAYNDAVMAYNNKREVFPSSVVAGMFSFGPAELFQPDDPQQRQAPQVSF</sequence>
<proteinExistence type="inferred from homology"/>
<evidence type="ECO:0000313" key="8">
    <source>
        <dbReference type="Proteomes" id="UP000607311"/>
    </source>
</evidence>
<evidence type="ECO:0008006" key="9">
    <source>
        <dbReference type="Google" id="ProtNLM"/>
    </source>
</evidence>
<comment type="caution">
    <text evidence="7">The sequence shown here is derived from an EMBL/GenBank/DDBJ whole genome shotgun (WGS) entry which is preliminary data.</text>
</comment>
<dbReference type="AlphaFoldDB" id="A0A9W5XJN5"/>
<evidence type="ECO:0000256" key="3">
    <source>
        <dbReference type="ARBA" id="ARBA00022692"/>
    </source>
</evidence>
<dbReference type="SUPFAM" id="SSF140478">
    <property type="entry name" value="LemA-like"/>
    <property type="match status" value="1"/>
</dbReference>
<feature type="transmembrane region" description="Helical" evidence="6">
    <location>
        <begin position="16"/>
        <end position="41"/>
    </location>
</feature>
<evidence type="ECO:0000313" key="7">
    <source>
        <dbReference type="EMBL" id="GIJ33606.1"/>
    </source>
</evidence>
<keyword evidence="4 6" id="KW-1133">Transmembrane helix</keyword>
<keyword evidence="8" id="KW-1185">Reference proteome</keyword>
<dbReference type="PANTHER" id="PTHR34478">
    <property type="entry name" value="PROTEIN LEMA"/>
    <property type="match status" value="1"/>
</dbReference>
<evidence type="ECO:0000256" key="4">
    <source>
        <dbReference type="ARBA" id="ARBA00022989"/>
    </source>
</evidence>
<gene>
    <name evidence="7" type="ORF">Vse01_27540</name>
</gene>
<protein>
    <recommendedName>
        <fullName evidence="9">LemA protein</fullName>
    </recommendedName>
</protein>
<accession>A0A9W5XJN5</accession>
<dbReference type="EMBL" id="BOPD01000015">
    <property type="protein sequence ID" value="GIJ33606.1"/>
    <property type="molecule type" value="Genomic_DNA"/>
</dbReference>
<evidence type="ECO:0000256" key="2">
    <source>
        <dbReference type="ARBA" id="ARBA00008854"/>
    </source>
</evidence>
<name>A0A9W5XJN5_9ACTN</name>
<evidence type="ECO:0000256" key="5">
    <source>
        <dbReference type="ARBA" id="ARBA00023136"/>
    </source>
</evidence>